<sequence length="823" mass="85593">MKKMLLSLAITAALAGCGGGETLEDVKNDTPPVIPSATVKFDPANGVISVPNDLLMSGTKDGTINIPGELSANGVSVPRSAYANPSLALGALDGWSSQVPYKIDLTFPANVSLDESSAGAPGSVRIFEVVMGASLTDADCAAVPAGAGCKLLGELTFGVDFITKASGNAVAIIPLKPFKAGSSYINVLTTELKDSLGRSIEPSSTYGLVSEETPLITESQLALQGVVNSYENVVTSGGTISKDDIIFSGAMTIQSVGPVLGTIKKLLAASLQNPALPTPMVQIPEQPLLTVEQVFASQGVTGLSPAFAGVQYQKGSVTLPMYLSQPEGKEISNLADTYWQGMCSSPVAVLNQQAADQALREAGKEDEIDPTMFDVGPYEPLCQGLSEGRLHDYPKIDITRHLTKYNPIPKVQSQQEVTVQITKPILPVINFIRTQSLGMSALEMPAGGWPVVIMQHGITSKKEDMLALTASLAIQGFATASIDHPVHGERGIDVDDDGNDDFNASTGSVLAYMNLQSLLVARDNLRQSAADLLALRLGLNFTNDTSLNTSDVVFIGHSLGSVVAPAFVTQANTPLDSQVDGLFKVNSVALASGGGGIASFLLESASFGPFVQGSVLLSAGTSESAEFQAYRESSAVSNCGEAVSTSESISCGYGEYYTSLNAAGEMTKLANIQGVMSQFSFAAQTALDSGDPTNYASAIKALGTPVYMNVVVGDGEVNGNKPDQVIPPMTVNNPIAGSLPLANLMGLTTVTQSQAPTDNGMSYLVKFTKGHHSSVLTPAPNAAAGATAEGSAAATSEMQLQIATYLVTRGRALSIQNTEIVTD</sequence>
<protein>
    <submittedName>
        <fullName evidence="3">Lipase</fullName>
    </submittedName>
</protein>
<dbReference type="InterPro" id="IPR029058">
    <property type="entry name" value="AB_hydrolase_fold"/>
</dbReference>
<evidence type="ECO:0000313" key="3">
    <source>
        <dbReference type="EMBL" id="TVU85954.1"/>
    </source>
</evidence>
<dbReference type="SUPFAM" id="SSF53474">
    <property type="entry name" value="alpha/beta-Hydrolases"/>
    <property type="match status" value="1"/>
</dbReference>
<proteinExistence type="predicted"/>
<dbReference type="RefSeq" id="WP_145233751.1">
    <property type="nucleotide sequence ID" value="NZ_VNFF01000002.1"/>
</dbReference>
<feature type="signal peptide" evidence="1">
    <location>
        <begin position="1"/>
        <end position="15"/>
    </location>
</feature>
<dbReference type="Gene3D" id="3.40.50.1820">
    <property type="entry name" value="alpha/beta hydrolase"/>
    <property type="match status" value="1"/>
</dbReference>
<name>A0ABY3FJP3_9GAMM</name>
<reference evidence="3 4" key="1">
    <citation type="submission" date="2019-07" db="EMBL/GenBank/DDBJ databases">
        <title>Diversity of Bacteria from Kongsfjorden, Arctic.</title>
        <authorList>
            <person name="Yu Y."/>
        </authorList>
    </citation>
    <scope>NUCLEOTIDE SEQUENCE [LARGE SCALE GENOMIC DNA]</scope>
    <source>
        <strain evidence="3 4">SM1927</strain>
    </source>
</reference>
<gene>
    <name evidence="3" type="ORF">FQP85_02450</name>
</gene>
<dbReference type="InterPro" id="IPR025920">
    <property type="entry name" value="Lipase_bact_N"/>
</dbReference>
<organism evidence="3 4">
    <name type="scientific">Pseudoalteromonas neustonica</name>
    <dbReference type="NCBI Taxonomy" id="1840331"/>
    <lineage>
        <taxon>Bacteria</taxon>
        <taxon>Pseudomonadati</taxon>
        <taxon>Pseudomonadota</taxon>
        <taxon>Gammaproteobacteria</taxon>
        <taxon>Alteromonadales</taxon>
        <taxon>Pseudoalteromonadaceae</taxon>
        <taxon>Pseudoalteromonas</taxon>
    </lineage>
</organism>
<dbReference type="EMBL" id="VNFF01000002">
    <property type="protein sequence ID" value="TVU85954.1"/>
    <property type="molecule type" value="Genomic_DNA"/>
</dbReference>
<dbReference type="Pfam" id="PF12262">
    <property type="entry name" value="Lipase_bact_N"/>
    <property type="match status" value="1"/>
</dbReference>
<dbReference type="PROSITE" id="PS51257">
    <property type="entry name" value="PROKAR_LIPOPROTEIN"/>
    <property type="match status" value="1"/>
</dbReference>
<comment type="caution">
    <text evidence="3">The sequence shown here is derived from an EMBL/GenBank/DDBJ whole genome shotgun (WGS) entry which is preliminary data.</text>
</comment>
<evidence type="ECO:0000256" key="1">
    <source>
        <dbReference type="SAM" id="SignalP"/>
    </source>
</evidence>
<dbReference type="Proteomes" id="UP000317938">
    <property type="component" value="Unassembled WGS sequence"/>
</dbReference>
<dbReference type="NCBIfam" id="TIGR03502">
    <property type="entry name" value="lipase_Pla1_cef"/>
    <property type="match status" value="1"/>
</dbReference>
<evidence type="ECO:0000259" key="2">
    <source>
        <dbReference type="Pfam" id="PF12262"/>
    </source>
</evidence>
<feature type="domain" description="Bacterial virulence factor lipase N-terminal" evidence="2">
    <location>
        <begin position="48"/>
        <end position="271"/>
    </location>
</feature>
<evidence type="ECO:0000313" key="4">
    <source>
        <dbReference type="Proteomes" id="UP000317938"/>
    </source>
</evidence>
<dbReference type="InterPro" id="IPR020009">
    <property type="entry name" value="VolA/Pla-1/cef"/>
</dbReference>
<accession>A0ABY3FJP3</accession>
<keyword evidence="1" id="KW-0732">Signal</keyword>
<keyword evidence="4" id="KW-1185">Reference proteome</keyword>
<feature type="chain" id="PRO_5047193357" evidence="1">
    <location>
        <begin position="16"/>
        <end position="823"/>
    </location>
</feature>